<evidence type="ECO:0000256" key="25">
    <source>
        <dbReference type="ARBA" id="ARBA00044770"/>
    </source>
</evidence>
<keyword evidence="13" id="KW-0808">Transferase</keyword>
<dbReference type="Pfam" id="PF00912">
    <property type="entry name" value="Transgly"/>
    <property type="match status" value="1"/>
</dbReference>
<dbReference type="SUPFAM" id="SSF56601">
    <property type="entry name" value="beta-lactamase/transpeptidase-like"/>
    <property type="match status" value="1"/>
</dbReference>
<keyword evidence="32" id="KW-1185">Reference proteome</keyword>
<evidence type="ECO:0000256" key="20">
    <source>
        <dbReference type="ARBA" id="ARBA00023136"/>
    </source>
</evidence>
<dbReference type="InterPro" id="IPR023346">
    <property type="entry name" value="Lysozyme-like_dom_sf"/>
</dbReference>
<gene>
    <name evidence="31" type="ORF">ABC977_12040</name>
</gene>
<keyword evidence="8" id="KW-1003">Cell membrane</keyword>
<keyword evidence="16" id="KW-0133">Cell shape</keyword>
<keyword evidence="11" id="KW-0645">Protease</keyword>
<evidence type="ECO:0000256" key="16">
    <source>
        <dbReference type="ARBA" id="ARBA00022960"/>
    </source>
</evidence>
<evidence type="ECO:0000256" key="22">
    <source>
        <dbReference type="ARBA" id="ARBA00023268"/>
    </source>
</evidence>
<dbReference type="PANTHER" id="PTHR32282:SF27">
    <property type="entry name" value="PENICILLIN-BINDING PROTEIN 1A"/>
    <property type="match status" value="1"/>
</dbReference>
<evidence type="ECO:0000256" key="19">
    <source>
        <dbReference type="ARBA" id="ARBA00022989"/>
    </source>
</evidence>
<evidence type="ECO:0000313" key="32">
    <source>
        <dbReference type="Proteomes" id="UP001564408"/>
    </source>
</evidence>
<evidence type="ECO:0000256" key="27">
    <source>
        <dbReference type="SAM" id="MobiDB-lite"/>
    </source>
</evidence>
<sequence length="846" mass="91675">MLARSVGNPDRDHRSLCGVRRRSAGGSPRTAPGLFHWFASLTAAGLALPFTLALPLSLVAAIYLQSLVAGLPAIDGLRVHSYREPLRIYSADGALMAEFGIERRRPVPIEAIPPALIDAFLAAEDSRFFDHRGIDGSGLARAALEVLRTGRPAQGGSTITMQLTRNLFLTPEKTLRRKLSEILLAVRVEDVLSKPEILELYLNQIFFGHRAYGVSAAAEVYYGKALADLTITEMAMLAGIPKAPSTLNPVTNPARALARRDHILGRLLELGRIDEAAYRGALAEPDRARLHHQPADLTAGHVAEMVRLEMVERFGEEVYGLGLHVVTTIDAQLQDQAQAAVRRGLIAYDERHGYRGPETRLDPARSDPDDLASYLADVTDWPGMRAGIVTAVTEQGAEVFLGDGETVRLGRDAISWARPWRDQNRRGPAPRHVTDVLRVGDLIRVRPHEQAGWRLAQAPAVTGALVAMAPQSGAILALVGGYSFQESAFNRAVDARRQPGSAFKPFIYAAALDRGWTAASLVHDEPIQVPQSRGRVWQPRNADRRTLGPIRVRVALAQSRNLATIDLLERVGIDETRAFITRFGFAPETLPRGLSLALGSGEASPWRMAAGYAVFANGGFRVEPHLIQRVQTGNGHVLFEAAPRLACTDCWFRYGRGAAWTRPLGAGYAAPAGPAPRVLDPVLAFQMHSLLRSVIDEGTGQRAKALGRADIVGKTGTTNRIRDSWFAGYQKDLVAVTWMGFDDFAPLGRGEEGGRAALGIWADFMAEALDGTPEAVLDPPPGLALVWIDRQSGAETGGPGPQRIQEWLPGRGWPTPLGDADGWGQDAGSSAVSGRRSPAQLIDELF</sequence>
<evidence type="ECO:0000256" key="15">
    <source>
        <dbReference type="ARBA" id="ARBA00022801"/>
    </source>
</evidence>
<keyword evidence="19" id="KW-1133">Transmembrane helix</keyword>
<evidence type="ECO:0000256" key="12">
    <source>
        <dbReference type="ARBA" id="ARBA00022676"/>
    </source>
</evidence>
<comment type="function">
    <text evidence="1">Cell wall formation. Synthesis of cross-linked peptidoglycan from the lipid intermediates. The enzyme has a penicillin-insensitive transglycosylase N-terminal domain (formation of linear glycan strands) and a penicillin-sensitive transpeptidase C-terminal domain (cross-linking of the peptide subunits).</text>
</comment>
<keyword evidence="10" id="KW-0121">Carboxypeptidase</keyword>
<keyword evidence="17" id="KW-0735">Signal-anchor</keyword>
<dbReference type="Pfam" id="PF00905">
    <property type="entry name" value="Transpeptidase"/>
    <property type="match status" value="1"/>
</dbReference>
<feature type="domain" description="Penicillin-binding protein OB-like" evidence="30">
    <location>
        <begin position="354"/>
        <end position="461"/>
    </location>
</feature>
<keyword evidence="23" id="KW-0961">Cell wall biogenesis/degradation</keyword>
<dbReference type="InterPro" id="IPR031376">
    <property type="entry name" value="PCB_OB"/>
</dbReference>
<evidence type="ECO:0000256" key="1">
    <source>
        <dbReference type="ARBA" id="ARBA00002624"/>
    </source>
</evidence>
<comment type="similarity">
    <text evidence="5">In the N-terminal section; belongs to the glycosyltransferase 51 family.</text>
</comment>
<dbReference type="InterPro" id="IPR001264">
    <property type="entry name" value="Glyco_trans_51"/>
</dbReference>
<dbReference type="EC" id="3.4.16.4" evidence="6"/>
<evidence type="ECO:0000256" key="7">
    <source>
        <dbReference type="ARBA" id="ARBA00018638"/>
    </source>
</evidence>
<reference evidence="31 32" key="1">
    <citation type="submission" date="2024-05" db="EMBL/GenBank/DDBJ databases">
        <title>Genome Sequence and Characterization of the New Strain Purple Sulfur Bacterium of Genus Thioalkalicoccus.</title>
        <authorList>
            <person name="Bryantseva I.A."/>
            <person name="Kyndt J.A."/>
            <person name="Imhoff J.F."/>
        </authorList>
    </citation>
    <scope>NUCLEOTIDE SEQUENCE [LARGE SCALE GENOMIC DNA]</scope>
    <source>
        <strain evidence="31 32">Um2</strain>
    </source>
</reference>
<keyword evidence="18" id="KW-0573">Peptidoglycan synthesis</keyword>
<dbReference type="Proteomes" id="UP001564408">
    <property type="component" value="Unassembled WGS sequence"/>
</dbReference>
<evidence type="ECO:0000256" key="13">
    <source>
        <dbReference type="ARBA" id="ARBA00022679"/>
    </source>
</evidence>
<dbReference type="InterPro" id="IPR012338">
    <property type="entry name" value="Beta-lactam/transpept-like"/>
</dbReference>
<keyword evidence="21" id="KW-0046">Antibiotic resistance</keyword>
<evidence type="ECO:0000256" key="26">
    <source>
        <dbReference type="ARBA" id="ARBA00049902"/>
    </source>
</evidence>
<feature type="domain" description="Glycosyl transferase family 51" evidence="29">
    <location>
        <begin position="93"/>
        <end position="266"/>
    </location>
</feature>
<name>A0ABV4BFT6_9GAMM</name>
<evidence type="ECO:0000256" key="5">
    <source>
        <dbReference type="ARBA" id="ARBA00007739"/>
    </source>
</evidence>
<dbReference type="CDD" id="cd00164">
    <property type="entry name" value="S1_like"/>
    <property type="match status" value="1"/>
</dbReference>
<evidence type="ECO:0000256" key="24">
    <source>
        <dbReference type="ARBA" id="ARBA00034000"/>
    </source>
</evidence>
<keyword evidence="12" id="KW-0328">Glycosyltransferase</keyword>
<comment type="caution">
    <text evidence="31">The sequence shown here is derived from an EMBL/GenBank/DDBJ whole genome shotgun (WGS) entry which is preliminary data.</text>
</comment>
<evidence type="ECO:0000256" key="8">
    <source>
        <dbReference type="ARBA" id="ARBA00022475"/>
    </source>
</evidence>
<dbReference type="InterPro" id="IPR036950">
    <property type="entry name" value="PBP_transglycosylase"/>
</dbReference>
<evidence type="ECO:0000256" key="6">
    <source>
        <dbReference type="ARBA" id="ARBA00012448"/>
    </source>
</evidence>
<keyword evidence="20" id="KW-0472">Membrane</keyword>
<comment type="subcellular location">
    <subcellularLocation>
        <location evidence="2">Cell inner membrane</location>
        <topology evidence="2">Single-pass type II membrane protein</topology>
    </subcellularLocation>
</comment>
<evidence type="ECO:0000256" key="10">
    <source>
        <dbReference type="ARBA" id="ARBA00022645"/>
    </source>
</evidence>
<feature type="domain" description="Penicillin-binding protein transpeptidase" evidence="28">
    <location>
        <begin position="463"/>
        <end position="731"/>
    </location>
</feature>
<dbReference type="NCBIfam" id="TIGR02074">
    <property type="entry name" value="PBP_1a_fam"/>
    <property type="match status" value="1"/>
</dbReference>
<protein>
    <recommendedName>
        <fullName evidence="7">Penicillin-binding protein 1A</fullName>
        <ecNumber evidence="25">2.4.99.28</ecNumber>
        <ecNumber evidence="6">3.4.16.4</ecNumber>
    </recommendedName>
</protein>
<keyword evidence="9" id="KW-0997">Cell inner membrane</keyword>
<evidence type="ECO:0000259" key="30">
    <source>
        <dbReference type="Pfam" id="PF17092"/>
    </source>
</evidence>
<evidence type="ECO:0000259" key="28">
    <source>
        <dbReference type="Pfam" id="PF00905"/>
    </source>
</evidence>
<evidence type="ECO:0000256" key="9">
    <source>
        <dbReference type="ARBA" id="ARBA00022519"/>
    </source>
</evidence>
<evidence type="ECO:0000256" key="21">
    <source>
        <dbReference type="ARBA" id="ARBA00023251"/>
    </source>
</evidence>
<keyword evidence="15" id="KW-0378">Hydrolase</keyword>
<dbReference type="EC" id="2.4.99.28" evidence="25"/>
<comment type="catalytic activity">
    <reaction evidence="24">
        <text>Preferential cleavage: (Ac)2-L-Lys-D-Ala-|-D-Ala. Also transpeptidation of peptidyl-alanyl moieties that are N-acyl substituents of D-alanine.</text>
        <dbReference type="EC" id="3.4.16.4"/>
    </reaction>
</comment>
<dbReference type="RefSeq" id="WP_369667519.1">
    <property type="nucleotide sequence ID" value="NZ_JBDKXB010000016.1"/>
</dbReference>
<evidence type="ECO:0000256" key="11">
    <source>
        <dbReference type="ARBA" id="ARBA00022670"/>
    </source>
</evidence>
<evidence type="ECO:0000259" key="29">
    <source>
        <dbReference type="Pfam" id="PF00912"/>
    </source>
</evidence>
<dbReference type="Gene3D" id="1.10.3810.10">
    <property type="entry name" value="Biosynthetic peptidoglycan transglycosylase-like"/>
    <property type="match status" value="1"/>
</dbReference>
<comment type="catalytic activity">
    <reaction evidence="26">
        <text>[GlcNAc-(1-&gt;4)-Mur2Ac(oyl-L-Ala-gamma-D-Glu-L-Lys-D-Ala-D-Ala)](n)-di-trans,octa-cis-undecaprenyl diphosphate + beta-D-GlcNAc-(1-&gt;4)-Mur2Ac(oyl-L-Ala-gamma-D-Glu-L-Lys-D-Ala-D-Ala)-di-trans,octa-cis-undecaprenyl diphosphate = [GlcNAc-(1-&gt;4)-Mur2Ac(oyl-L-Ala-gamma-D-Glu-L-Lys-D-Ala-D-Ala)](n+1)-di-trans,octa-cis-undecaprenyl diphosphate + di-trans,octa-cis-undecaprenyl diphosphate + H(+)</text>
        <dbReference type="Rhea" id="RHEA:23708"/>
        <dbReference type="Rhea" id="RHEA-COMP:9602"/>
        <dbReference type="Rhea" id="RHEA-COMP:9603"/>
        <dbReference type="ChEBI" id="CHEBI:15378"/>
        <dbReference type="ChEBI" id="CHEBI:58405"/>
        <dbReference type="ChEBI" id="CHEBI:60033"/>
        <dbReference type="ChEBI" id="CHEBI:78435"/>
        <dbReference type="EC" id="2.4.99.28"/>
    </reaction>
</comment>
<feature type="region of interest" description="Disordered" evidence="27">
    <location>
        <begin position="1"/>
        <end position="28"/>
    </location>
</feature>
<dbReference type="Gene3D" id="3.40.710.10">
    <property type="entry name" value="DD-peptidase/beta-lactamase superfamily"/>
    <property type="match status" value="2"/>
</dbReference>
<comment type="pathway">
    <text evidence="3">Cell wall biogenesis; peptidoglycan biosynthesis.</text>
</comment>
<feature type="region of interest" description="Disordered" evidence="27">
    <location>
        <begin position="821"/>
        <end position="846"/>
    </location>
</feature>
<organism evidence="31 32">
    <name type="scientific">Thioalkalicoccus limnaeus</name>
    <dbReference type="NCBI Taxonomy" id="120681"/>
    <lineage>
        <taxon>Bacteria</taxon>
        <taxon>Pseudomonadati</taxon>
        <taxon>Pseudomonadota</taxon>
        <taxon>Gammaproteobacteria</taxon>
        <taxon>Chromatiales</taxon>
        <taxon>Chromatiaceae</taxon>
        <taxon>Thioalkalicoccus</taxon>
    </lineage>
</organism>
<dbReference type="Pfam" id="PF17092">
    <property type="entry name" value="PCB_OB"/>
    <property type="match status" value="1"/>
</dbReference>
<keyword evidence="22" id="KW-0511">Multifunctional enzyme</keyword>
<evidence type="ECO:0000256" key="18">
    <source>
        <dbReference type="ARBA" id="ARBA00022984"/>
    </source>
</evidence>
<evidence type="ECO:0000256" key="17">
    <source>
        <dbReference type="ARBA" id="ARBA00022968"/>
    </source>
</evidence>
<comment type="similarity">
    <text evidence="4">In the C-terminal section; belongs to the transpeptidase family.</text>
</comment>
<evidence type="ECO:0000256" key="3">
    <source>
        <dbReference type="ARBA" id="ARBA00004752"/>
    </source>
</evidence>
<dbReference type="PANTHER" id="PTHR32282">
    <property type="entry name" value="BINDING PROTEIN TRANSPEPTIDASE, PUTATIVE-RELATED"/>
    <property type="match status" value="1"/>
</dbReference>
<evidence type="ECO:0000313" key="31">
    <source>
        <dbReference type="EMBL" id="MEY6433132.1"/>
    </source>
</evidence>
<keyword evidence="14" id="KW-0812">Transmembrane</keyword>
<accession>A0ABV4BFT6</accession>
<dbReference type="EMBL" id="JBDKXB010000016">
    <property type="protein sequence ID" value="MEY6433132.1"/>
    <property type="molecule type" value="Genomic_DNA"/>
</dbReference>
<proteinExistence type="inferred from homology"/>
<dbReference type="InterPro" id="IPR050396">
    <property type="entry name" value="Glycosyltr_51/Transpeptidase"/>
</dbReference>
<dbReference type="InterPro" id="IPR001460">
    <property type="entry name" value="PCN-bd_Tpept"/>
</dbReference>
<evidence type="ECO:0000256" key="14">
    <source>
        <dbReference type="ARBA" id="ARBA00022692"/>
    </source>
</evidence>
<evidence type="ECO:0000256" key="4">
    <source>
        <dbReference type="ARBA" id="ARBA00007090"/>
    </source>
</evidence>
<evidence type="ECO:0000256" key="23">
    <source>
        <dbReference type="ARBA" id="ARBA00023316"/>
    </source>
</evidence>
<evidence type="ECO:0000256" key="2">
    <source>
        <dbReference type="ARBA" id="ARBA00004249"/>
    </source>
</evidence>
<dbReference type="SUPFAM" id="SSF53955">
    <property type="entry name" value="Lysozyme-like"/>
    <property type="match status" value="1"/>
</dbReference>